<evidence type="ECO:0000313" key="2">
    <source>
        <dbReference type="EMBL" id="OZM56125.1"/>
    </source>
</evidence>
<dbReference type="AlphaFoldDB" id="A0A263BQZ3"/>
<gene>
    <name evidence="2" type="ORF">CIB95_13530</name>
</gene>
<name>A0A263BQZ3_9BACI</name>
<accession>A0A263BQZ3</accession>
<keyword evidence="3" id="KW-1185">Reference proteome</keyword>
<evidence type="ECO:0000259" key="1">
    <source>
        <dbReference type="PROSITE" id="PS51819"/>
    </source>
</evidence>
<proteinExistence type="predicted"/>
<sequence>MSKVIHFEIQVPNPEKTMKFYEEVCDWRFEKWDGPEDYWLVYTGEDDSPGIDGGLMRSPDGQARTTNTIAVENVDDYIKKVEEHGGVVVVPKMPIPSVGYLAYCKDPEGHLFGIMHLDSDAK</sequence>
<dbReference type="InterPro" id="IPR037523">
    <property type="entry name" value="VOC_core"/>
</dbReference>
<dbReference type="PANTHER" id="PTHR33993:SF2">
    <property type="entry name" value="VOC DOMAIN-CONTAINING PROTEIN"/>
    <property type="match status" value="1"/>
</dbReference>
<dbReference type="Proteomes" id="UP000217083">
    <property type="component" value="Unassembled WGS sequence"/>
</dbReference>
<dbReference type="InterPro" id="IPR004360">
    <property type="entry name" value="Glyas_Fos-R_dOase_dom"/>
</dbReference>
<dbReference type="InterPro" id="IPR052164">
    <property type="entry name" value="Anthracycline_SecMetBiosynth"/>
</dbReference>
<reference evidence="2 3" key="2">
    <citation type="submission" date="2017-09" db="EMBL/GenBank/DDBJ databases">
        <title>Bacillus patelloidae sp. nov., isolated from the intestinal tract of a marine limpet.</title>
        <authorList>
            <person name="Liu R."/>
            <person name="Dong C."/>
            <person name="Shao Z."/>
        </authorList>
    </citation>
    <scope>NUCLEOTIDE SEQUENCE [LARGE SCALE GENOMIC DNA]</scope>
    <source>
        <strain evidence="2 3">SA5d-4</strain>
    </source>
</reference>
<dbReference type="InterPro" id="IPR029068">
    <property type="entry name" value="Glyas_Bleomycin-R_OHBP_Dase"/>
</dbReference>
<evidence type="ECO:0000313" key="3">
    <source>
        <dbReference type="Proteomes" id="UP000217083"/>
    </source>
</evidence>
<reference evidence="3" key="1">
    <citation type="submission" date="2017-08" db="EMBL/GenBank/DDBJ databases">
        <authorList>
            <person name="Huang Z."/>
        </authorList>
    </citation>
    <scope>NUCLEOTIDE SEQUENCE [LARGE SCALE GENOMIC DNA]</scope>
    <source>
        <strain evidence="3">SA5d-4</strain>
    </source>
</reference>
<organism evidence="2 3">
    <name type="scientific">Lottiidibacillus patelloidae</name>
    <dbReference type="NCBI Taxonomy" id="2670334"/>
    <lineage>
        <taxon>Bacteria</taxon>
        <taxon>Bacillati</taxon>
        <taxon>Bacillota</taxon>
        <taxon>Bacilli</taxon>
        <taxon>Bacillales</taxon>
        <taxon>Bacillaceae</taxon>
        <taxon>Lottiidibacillus</taxon>
    </lineage>
</organism>
<dbReference type="RefSeq" id="WP_094926031.1">
    <property type="nucleotide sequence ID" value="NZ_NPIA01000008.1"/>
</dbReference>
<dbReference type="PROSITE" id="PS51819">
    <property type="entry name" value="VOC"/>
    <property type="match status" value="1"/>
</dbReference>
<dbReference type="Pfam" id="PF00903">
    <property type="entry name" value="Glyoxalase"/>
    <property type="match status" value="1"/>
</dbReference>
<dbReference type="EMBL" id="NPIA01000008">
    <property type="protein sequence ID" value="OZM56125.1"/>
    <property type="molecule type" value="Genomic_DNA"/>
</dbReference>
<dbReference type="SUPFAM" id="SSF54593">
    <property type="entry name" value="Glyoxalase/Bleomycin resistance protein/Dihydroxybiphenyl dioxygenase"/>
    <property type="match status" value="1"/>
</dbReference>
<protein>
    <submittedName>
        <fullName evidence="2">Glyoxalase</fullName>
    </submittedName>
</protein>
<feature type="domain" description="VOC" evidence="1">
    <location>
        <begin position="3"/>
        <end position="117"/>
    </location>
</feature>
<dbReference type="PANTHER" id="PTHR33993">
    <property type="entry name" value="GLYOXALASE-RELATED"/>
    <property type="match status" value="1"/>
</dbReference>
<comment type="caution">
    <text evidence="2">The sequence shown here is derived from an EMBL/GenBank/DDBJ whole genome shotgun (WGS) entry which is preliminary data.</text>
</comment>
<dbReference type="Gene3D" id="3.10.180.10">
    <property type="entry name" value="2,3-Dihydroxybiphenyl 1,2-Dioxygenase, domain 1"/>
    <property type="match status" value="1"/>
</dbReference>